<proteinExistence type="predicted"/>
<protein>
    <submittedName>
        <fullName evidence="3">Protein-tyrosine-phosphatase</fullName>
    </submittedName>
</protein>
<organism evidence="2 3">
    <name type="scientific">Bursaphelenchus xylophilus</name>
    <name type="common">Pinewood nematode worm</name>
    <name type="synonym">Aphelenchoides xylophilus</name>
    <dbReference type="NCBI Taxonomy" id="6326"/>
    <lineage>
        <taxon>Eukaryota</taxon>
        <taxon>Metazoa</taxon>
        <taxon>Ecdysozoa</taxon>
        <taxon>Nematoda</taxon>
        <taxon>Chromadorea</taxon>
        <taxon>Rhabditida</taxon>
        <taxon>Tylenchina</taxon>
        <taxon>Tylenchomorpha</taxon>
        <taxon>Aphelenchoidea</taxon>
        <taxon>Aphelenchoididae</taxon>
        <taxon>Bursaphelenchus</taxon>
    </lineage>
</organism>
<evidence type="ECO:0000256" key="1">
    <source>
        <dbReference type="SAM" id="MobiDB-lite"/>
    </source>
</evidence>
<reference evidence="3" key="1">
    <citation type="submission" date="2016-11" db="UniProtKB">
        <authorList>
            <consortium name="WormBaseParasite"/>
        </authorList>
    </citation>
    <scope>IDENTIFICATION</scope>
</reference>
<name>A0A1I7SND3_BURXY</name>
<evidence type="ECO:0000313" key="3">
    <source>
        <dbReference type="WBParaSite" id="BXY_1457200.1"/>
    </source>
</evidence>
<sequence>EPITEETYERTASSATSAADDDHGKIGGTTISYTNTLRKSGQFKSISFTDVPEKKEEKPISNFKSTSVNIIYTDKRLSIDSNANDVPPQNLPTVLIDNYRFNAFEDCEHNAIYSRGGALNNVDFLVKLNFMCQRITEGIAEAAAEDLTRIIKLRSNPRSRYFEDSYISELLDIGIPSVAPSPERYDTLNRVSL</sequence>
<dbReference type="Proteomes" id="UP000095284">
    <property type="component" value="Unplaced"/>
</dbReference>
<dbReference type="WBParaSite" id="BXY_1457200.1">
    <property type="protein sequence ID" value="BXY_1457200.1"/>
    <property type="gene ID" value="BXY_1457200"/>
</dbReference>
<dbReference type="AlphaFoldDB" id="A0A1I7SND3"/>
<feature type="region of interest" description="Disordered" evidence="1">
    <location>
        <begin position="1"/>
        <end position="27"/>
    </location>
</feature>
<accession>A0A1I7SND3</accession>
<evidence type="ECO:0000313" key="2">
    <source>
        <dbReference type="Proteomes" id="UP000095284"/>
    </source>
</evidence>